<dbReference type="Pfam" id="PF09995">
    <property type="entry name" value="MPAB_Lcp_cat"/>
    <property type="match status" value="1"/>
</dbReference>
<evidence type="ECO:0000313" key="2">
    <source>
        <dbReference type="EMBL" id="BBX89746.1"/>
    </source>
</evidence>
<keyword evidence="3" id="KW-1185">Reference proteome</keyword>
<dbReference type="EMBL" id="AP022579">
    <property type="protein sequence ID" value="BBX89746.1"/>
    <property type="molecule type" value="Genomic_DNA"/>
</dbReference>
<protein>
    <recommendedName>
        <fullName evidence="1">ER-bound oxygenase mpaB/mpaB'/Rubber oxygenase catalytic domain-containing protein</fullName>
    </recommendedName>
</protein>
<dbReference type="PANTHER" id="PTHR36151:SF3">
    <property type="entry name" value="ER-BOUND OXYGENASE MPAB_MPAB'_RUBBER OXYGENASE CATALYTIC DOMAIN-CONTAINING PROTEIN"/>
    <property type="match status" value="1"/>
</dbReference>
<organism evidence="2 3">
    <name type="scientific">Mycolicibacterium boenickei</name>
    <dbReference type="NCBI Taxonomy" id="146017"/>
    <lineage>
        <taxon>Bacteria</taxon>
        <taxon>Bacillati</taxon>
        <taxon>Actinomycetota</taxon>
        <taxon>Actinomycetes</taxon>
        <taxon>Mycobacteriales</taxon>
        <taxon>Mycobacteriaceae</taxon>
        <taxon>Mycolicibacterium</taxon>
    </lineage>
</organism>
<name>A0ABN5Z6I4_9MYCO</name>
<evidence type="ECO:0000313" key="3">
    <source>
        <dbReference type="Proteomes" id="UP000466683"/>
    </source>
</evidence>
<proteinExistence type="predicted"/>
<dbReference type="RefSeq" id="WP_234815780.1">
    <property type="nucleotide sequence ID" value="NZ_AP022579.1"/>
</dbReference>
<dbReference type="PANTHER" id="PTHR36151">
    <property type="entry name" value="BLR2777 PROTEIN"/>
    <property type="match status" value="1"/>
</dbReference>
<evidence type="ECO:0000259" key="1">
    <source>
        <dbReference type="Pfam" id="PF09995"/>
    </source>
</evidence>
<reference evidence="2 3" key="1">
    <citation type="journal article" date="2019" name="Emerg. Microbes Infect.">
        <title>Comprehensive subspecies identification of 175 nontuberculous mycobacteria species based on 7547 genomic profiles.</title>
        <authorList>
            <person name="Matsumoto Y."/>
            <person name="Kinjo T."/>
            <person name="Motooka D."/>
            <person name="Nabeya D."/>
            <person name="Jung N."/>
            <person name="Uechi K."/>
            <person name="Horii T."/>
            <person name="Iida T."/>
            <person name="Fujita J."/>
            <person name="Nakamura S."/>
        </authorList>
    </citation>
    <scope>NUCLEOTIDE SEQUENCE [LARGE SCALE GENOMIC DNA]</scope>
    <source>
        <strain evidence="2 3">JCM 15653</strain>
    </source>
</reference>
<dbReference type="Proteomes" id="UP000466683">
    <property type="component" value="Chromosome"/>
</dbReference>
<gene>
    <name evidence="2" type="ORF">MBOE_13950</name>
</gene>
<feature type="domain" description="ER-bound oxygenase mpaB/mpaB'/Rubber oxygenase catalytic" evidence="1">
    <location>
        <begin position="57"/>
        <end position="285"/>
    </location>
</feature>
<accession>A0ABN5Z6I4</accession>
<sequence>MSYHSLNWYVMYHLILKGTTQMNALIAVRKAAGLPAVAEPLAPAEDYGFFGPDSVTWKVWSYPTSLLIGFSRAVTIEHLDPFLAAAVDATGQVYARTRLRYDRTMQYFALVAFGDAKSVLDASEILVKIHSKAIGTEPITKRPFDANDPHSQLWIHLTAWHSILYSYEMFGPGKLTAAEESQYWEECARAAEFQTINPDDVPRTREGIREYFESFRPDLVGSEVAQRMMDYLVDLGYHILPERMPRWMRTAFNIPMRAAIIATMPQWMRLLGGIPQRRIADIAARAVVRPFLKVIAANPRLELAVLDLTTPHTTPIVGPTLMDIPAKNTVTYTPAEARAKWDRTTPFEQYAAIVAKREAGEGPTPYVHNHHDALVQFDKSAS</sequence>
<dbReference type="InterPro" id="IPR018713">
    <property type="entry name" value="MPAB/Lcp_cat_dom"/>
</dbReference>